<proteinExistence type="predicted"/>
<reference evidence="3" key="1">
    <citation type="submission" date="2014-10" db="EMBL/GenBank/DDBJ databases">
        <authorList>
            <person name="King R."/>
        </authorList>
    </citation>
    <scope>NUCLEOTIDE SEQUENCE [LARGE SCALE GENOMIC DNA]</scope>
    <source>
        <strain evidence="3">A3/5</strain>
    </source>
</reference>
<dbReference type="AlphaFoldDB" id="A0A2L2TUB0"/>
<dbReference type="SUPFAM" id="SSF48403">
    <property type="entry name" value="Ankyrin repeat"/>
    <property type="match status" value="1"/>
</dbReference>
<dbReference type="STRING" id="56646.A0A2L2TUB0"/>
<feature type="domain" description="B30.2/SPRY" evidence="1">
    <location>
        <begin position="40"/>
        <end position="256"/>
    </location>
</feature>
<dbReference type="PANTHER" id="PTHR12864">
    <property type="entry name" value="RAN BINDING PROTEIN 9-RELATED"/>
    <property type="match status" value="1"/>
</dbReference>
<organism evidence="2 3">
    <name type="scientific">Fusarium venenatum</name>
    <dbReference type="NCBI Taxonomy" id="56646"/>
    <lineage>
        <taxon>Eukaryota</taxon>
        <taxon>Fungi</taxon>
        <taxon>Dikarya</taxon>
        <taxon>Ascomycota</taxon>
        <taxon>Pezizomycotina</taxon>
        <taxon>Sordariomycetes</taxon>
        <taxon>Hypocreomycetidae</taxon>
        <taxon>Hypocreales</taxon>
        <taxon>Nectriaceae</taxon>
        <taxon>Fusarium</taxon>
    </lineage>
</organism>
<evidence type="ECO:0000313" key="2">
    <source>
        <dbReference type="EMBL" id="CEI67726.1"/>
    </source>
</evidence>
<dbReference type="InterPro" id="IPR002110">
    <property type="entry name" value="Ankyrin_rpt"/>
</dbReference>
<dbReference type="Gene3D" id="1.25.40.20">
    <property type="entry name" value="Ankyrin repeat-containing domain"/>
    <property type="match status" value="1"/>
</dbReference>
<dbReference type="EMBL" id="LN649229">
    <property type="protein sequence ID" value="CEI67726.1"/>
    <property type="molecule type" value="Genomic_DNA"/>
</dbReference>
<dbReference type="PROSITE" id="PS50188">
    <property type="entry name" value="B302_SPRY"/>
    <property type="match status" value="1"/>
</dbReference>
<keyword evidence="3" id="KW-1185">Reference proteome</keyword>
<dbReference type="Proteomes" id="UP000245910">
    <property type="component" value="Chromosome I"/>
</dbReference>
<dbReference type="InterPro" id="IPR003877">
    <property type="entry name" value="SPRY_dom"/>
</dbReference>
<dbReference type="InterPro" id="IPR050618">
    <property type="entry name" value="Ubq-SigPath_Reg"/>
</dbReference>
<evidence type="ECO:0000259" key="1">
    <source>
        <dbReference type="PROSITE" id="PS50188"/>
    </source>
</evidence>
<dbReference type="InterPro" id="IPR043136">
    <property type="entry name" value="B30.2/SPRY_sf"/>
</dbReference>
<dbReference type="InterPro" id="IPR001870">
    <property type="entry name" value="B30.2/SPRY"/>
</dbReference>
<dbReference type="CDD" id="cd12885">
    <property type="entry name" value="SPRY_RanBP_like"/>
    <property type="match status" value="1"/>
</dbReference>
<dbReference type="InterPro" id="IPR044736">
    <property type="entry name" value="Gid1/RanBPM/SPLA_SPRY"/>
</dbReference>
<evidence type="ECO:0000313" key="3">
    <source>
        <dbReference type="Proteomes" id="UP000245910"/>
    </source>
</evidence>
<protein>
    <recommendedName>
        <fullName evidence="1">B30.2/SPRY domain-containing protein</fullName>
    </recommendedName>
</protein>
<dbReference type="Pfam" id="PF13637">
    <property type="entry name" value="Ank_4"/>
    <property type="match status" value="1"/>
</dbReference>
<dbReference type="Gene3D" id="2.60.120.920">
    <property type="match status" value="1"/>
</dbReference>
<dbReference type="Pfam" id="PF00622">
    <property type="entry name" value="SPRY"/>
    <property type="match status" value="1"/>
</dbReference>
<sequence>MKWFVHEWEEAILDKKNNVPFPFHELAEVNHLEKLQSLLHNGKLHHEVDNNGWTPADVASRYGHHELAAYLRQTEPARDISASNIKLPLNKRLDKYFCCLRTKEAIPPNLIYFYFEVKILRQLEMKNLTFIFCRFSKHRECVVGFCQSDDPENNLPGWHEGSFAYHGDDGGFYVSNAEGDGQKSDETFEENDIVGCGLNFETGYGYRTKNGILLGSSFRFQEEQFSIGRFYPCIGAKTNGEGDQFQLHITLRSSPEHPFHYKGPYNRLLLRTEWDDDKLSVTSSREVSDTGLDDETNEG</sequence>
<dbReference type="SMART" id="SM00449">
    <property type="entry name" value="SPRY"/>
    <property type="match status" value="1"/>
</dbReference>
<name>A0A2L2TUB0_9HYPO</name>
<dbReference type="InterPro" id="IPR036770">
    <property type="entry name" value="Ankyrin_rpt-contain_sf"/>
</dbReference>
<dbReference type="SUPFAM" id="SSF49899">
    <property type="entry name" value="Concanavalin A-like lectins/glucanases"/>
    <property type="match status" value="1"/>
</dbReference>
<accession>A0A2L2TUB0</accession>
<dbReference type="InterPro" id="IPR013320">
    <property type="entry name" value="ConA-like_dom_sf"/>
</dbReference>